<feature type="signal peptide" evidence="2">
    <location>
        <begin position="1"/>
        <end position="35"/>
    </location>
</feature>
<sequence>MKRMDQYVTARVRRISMVAAAAIVLAVGAPLSAGAAEPSPAPAPAVAQEDGSFVQQQEATVTTDAGAKAICTAYGKVDYAHISSTSGNLAVQSHGGWINGNCSATHAAITVGVMKKNVVGDCPGFG</sequence>
<evidence type="ECO:0000313" key="3">
    <source>
        <dbReference type="EMBL" id="MBD7982944.1"/>
    </source>
</evidence>
<gene>
    <name evidence="3" type="ORF">H9641_19815</name>
</gene>
<reference evidence="3 4" key="1">
    <citation type="submission" date="2020-08" db="EMBL/GenBank/DDBJ databases">
        <title>A Genomic Blueprint of the Chicken Gut Microbiome.</title>
        <authorList>
            <person name="Gilroy R."/>
            <person name="Ravi A."/>
            <person name="Getino M."/>
            <person name="Pursley I."/>
            <person name="Horton D.L."/>
            <person name="Alikhan N.-F."/>
            <person name="Baker D."/>
            <person name="Gharbi K."/>
            <person name="Hall N."/>
            <person name="Watson M."/>
            <person name="Adriaenssens E.M."/>
            <person name="Foster-Nyarko E."/>
            <person name="Jarju S."/>
            <person name="Secka A."/>
            <person name="Antonio M."/>
            <person name="Oren A."/>
            <person name="Chaudhuri R."/>
            <person name="La Ragione R.M."/>
            <person name="Hildebrand F."/>
            <person name="Pallen M.J."/>
        </authorList>
    </citation>
    <scope>NUCLEOTIDE SEQUENCE [LARGE SCALE GENOMIC DNA]</scope>
    <source>
        <strain evidence="3 4">Sa2CUA9</strain>
    </source>
</reference>
<dbReference type="Proteomes" id="UP000655570">
    <property type="component" value="Unassembled WGS sequence"/>
</dbReference>
<evidence type="ECO:0008006" key="5">
    <source>
        <dbReference type="Google" id="ProtNLM"/>
    </source>
</evidence>
<feature type="chain" id="PRO_5045990285" description="Secreted protein" evidence="2">
    <location>
        <begin position="36"/>
        <end position="126"/>
    </location>
</feature>
<accession>A0ABR8U4H4</accession>
<evidence type="ECO:0000256" key="2">
    <source>
        <dbReference type="SAM" id="SignalP"/>
    </source>
</evidence>
<comment type="caution">
    <text evidence="3">The sequence shown here is derived from an EMBL/GenBank/DDBJ whole genome shotgun (WGS) entry which is preliminary data.</text>
</comment>
<feature type="region of interest" description="Disordered" evidence="1">
    <location>
        <begin position="33"/>
        <end position="53"/>
    </location>
</feature>
<dbReference type="RefSeq" id="WP_191806124.1">
    <property type="nucleotide sequence ID" value="NZ_JACSQF010000046.1"/>
</dbReference>
<proteinExistence type="predicted"/>
<evidence type="ECO:0000256" key="1">
    <source>
        <dbReference type="SAM" id="MobiDB-lite"/>
    </source>
</evidence>
<evidence type="ECO:0000313" key="4">
    <source>
        <dbReference type="Proteomes" id="UP000655570"/>
    </source>
</evidence>
<protein>
    <recommendedName>
        <fullName evidence="5">Secreted protein</fullName>
    </recommendedName>
</protein>
<keyword evidence="2" id="KW-0732">Signal</keyword>
<dbReference type="EMBL" id="JACSQF010000046">
    <property type="protein sequence ID" value="MBD7982944.1"/>
    <property type="molecule type" value="Genomic_DNA"/>
</dbReference>
<organism evidence="3 4">
    <name type="scientific">Oerskovia merdavium</name>
    <dbReference type="NCBI Taxonomy" id="2762227"/>
    <lineage>
        <taxon>Bacteria</taxon>
        <taxon>Bacillati</taxon>
        <taxon>Actinomycetota</taxon>
        <taxon>Actinomycetes</taxon>
        <taxon>Micrococcales</taxon>
        <taxon>Cellulomonadaceae</taxon>
        <taxon>Oerskovia</taxon>
    </lineage>
</organism>
<keyword evidence="4" id="KW-1185">Reference proteome</keyword>
<name>A0ABR8U4H4_9CELL</name>